<keyword evidence="4" id="KW-1185">Reference proteome</keyword>
<evidence type="ECO:0000313" key="5">
    <source>
        <dbReference type="RefSeq" id="XP_021824328.1"/>
    </source>
</evidence>
<comment type="similarity">
    <text evidence="1">Belongs to the PPR family. P subfamily.</text>
</comment>
<accession>A0A6P5TAP1</accession>
<dbReference type="Pfam" id="PF12854">
    <property type="entry name" value="PPR_1"/>
    <property type="match status" value="2"/>
</dbReference>
<gene>
    <name evidence="5 6" type="primary">LOC110765501</name>
</gene>
<evidence type="ECO:0000256" key="2">
    <source>
        <dbReference type="ARBA" id="ARBA00022737"/>
    </source>
</evidence>
<feature type="repeat" description="PPR" evidence="3">
    <location>
        <begin position="311"/>
        <end position="345"/>
    </location>
</feature>
<keyword evidence="2" id="KW-0677">Repeat</keyword>
<dbReference type="NCBIfam" id="TIGR00756">
    <property type="entry name" value="PPR"/>
    <property type="match status" value="8"/>
</dbReference>
<dbReference type="InterPro" id="IPR011990">
    <property type="entry name" value="TPR-like_helical_dom_sf"/>
</dbReference>
<dbReference type="GeneID" id="110765501"/>
<feature type="repeat" description="PPR" evidence="3">
    <location>
        <begin position="240"/>
        <end position="274"/>
    </location>
</feature>
<dbReference type="Pfam" id="PF13812">
    <property type="entry name" value="PPR_3"/>
    <property type="match status" value="1"/>
</dbReference>
<feature type="repeat" description="PPR" evidence="3">
    <location>
        <begin position="276"/>
        <end position="310"/>
    </location>
</feature>
<dbReference type="AlphaFoldDB" id="A0A6P5TAP1"/>
<feature type="repeat" description="PPR" evidence="3">
    <location>
        <begin position="451"/>
        <end position="486"/>
    </location>
</feature>
<dbReference type="RefSeq" id="XP_021824328.1">
    <property type="nucleotide sequence ID" value="XM_021968636.1"/>
</dbReference>
<dbReference type="Proteomes" id="UP000515124">
    <property type="component" value="Unplaced"/>
</dbReference>
<name>A0A6P5TAP1_PRUAV</name>
<reference evidence="5 6" key="1">
    <citation type="submission" date="2025-04" db="UniProtKB">
        <authorList>
            <consortium name="RefSeq"/>
        </authorList>
    </citation>
    <scope>IDENTIFICATION</scope>
</reference>
<evidence type="ECO:0000256" key="1">
    <source>
        <dbReference type="ARBA" id="ARBA00007626"/>
    </source>
</evidence>
<evidence type="ECO:0000256" key="3">
    <source>
        <dbReference type="PROSITE-ProRule" id="PRU00708"/>
    </source>
</evidence>
<feature type="repeat" description="PPR" evidence="3">
    <location>
        <begin position="416"/>
        <end position="450"/>
    </location>
</feature>
<dbReference type="PROSITE" id="PS51375">
    <property type="entry name" value="PPR"/>
    <property type="match status" value="8"/>
</dbReference>
<feature type="repeat" description="PPR" evidence="3">
    <location>
        <begin position="381"/>
        <end position="415"/>
    </location>
</feature>
<proteinExistence type="inferred from homology"/>
<protein>
    <submittedName>
        <fullName evidence="5 6">Pentatricopeptide repeat-containing protein At4g11690-like</fullName>
    </submittedName>
</protein>
<dbReference type="PANTHER" id="PTHR47939">
    <property type="entry name" value="MEMBRANE-ASSOCIATED SALT-INDUCIBLE PROTEIN-LIKE"/>
    <property type="match status" value="1"/>
</dbReference>
<sequence length="590" mass="66508">MSLSSSSGGRLFGKSMATPARVLANPSHTSTNLSLLTCITSLLQTLDPQNPNPSNLSSAPLNQFSPHLNPRLVIQVIKSQANPYHALFFFKWASNPDPNPNNYSHTHNCYLAITELLLSHSLFSTASSLLQESNRLYDFMLGRFITTHGRRGDIRAAIDWFYKAKSIENGRCLFSYNAILGVLVRANRMNLAKAIYDQIVKEALVNPNVWTCTIMIRGFCKRGEIENAKKVFDEMTCEPNLITYNTMIHGFCQKGDFDSARRVFGQMRESEHCLPDTVTYTTLIDGYCKKGELEEAMERMKEMEKQGCEPNLFTYNALIHGFCLSGHVSEARRMLTRMRLNGVKDNIATHTAILKGLCIVGKADEAVKHLEDIVNLGMKPDVEAYGVVFNEYCKMRKPDGAMSILREMRMRGLKPSVSSFNRLLEVLVESGDLERAIILLKKMHQMGCSPNFFSYNTVICRLCKMRGRMGEVEELVGGMLRNGHELDTVLYSCVIMGYCEDGNVNMAIQAFCGALDNNYIISLESFSILVKELCAKGMVLEAERIFEDMCNRCTVVDVESYRSVLERRVLDISSDPSSNRQVIKMNRMES</sequence>
<dbReference type="InterPro" id="IPR050667">
    <property type="entry name" value="PPR-containing_protein"/>
</dbReference>
<dbReference type="InterPro" id="IPR002885">
    <property type="entry name" value="PPR_rpt"/>
</dbReference>
<feature type="repeat" description="PPR" evidence="3">
    <location>
        <begin position="208"/>
        <end position="238"/>
    </location>
</feature>
<dbReference type="PANTHER" id="PTHR47939:SF13">
    <property type="entry name" value="OS03G0201400 PROTEIN"/>
    <property type="match status" value="1"/>
</dbReference>
<dbReference type="Pfam" id="PF13041">
    <property type="entry name" value="PPR_2"/>
    <property type="match status" value="3"/>
</dbReference>
<dbReference type="Pfam" id="PF01535">
    <property type="entry name" value="PPR"/>
    <property type="match status" value="1"/>
</dbReference>
<evidence type="ECO:0000313" key="4">
    <source>
        <dbReference type="Proteomes" id="UP000515124"/>
    </source>
</evidence>
<organism evidence="4 5">
    <name type="scientific">Prunus avium</name>
    <name type="common">Cherry</name>
    <name type="synonym">Cerasus avium</name>
    <dbReference type="NCBI Taxonomy" id="42229"/>
    <lineage>
        <taxon>Eukaryota</taxon>
        <taxon>Viridiplantae</taxon>
        <taxon>Streptophyta</taxon>
        <taxon>Embryophyta</taxon>
        <taxon>Tracheophyta</taxon>
        <taxon>Spermatophyta</taxon>
        <taxon>Magnoliopsida</taxon>
        <taxon>eudicotyledons</taxon>
        <taxon>Gunneridae</taxon>
        <taxon>Pentapetalae</taxon>
        <taxon>rosids</taxon>
        <taxon>fabids</taxon>
        <taxon>Rosales</taxon>
        <taxon>Rosaceae</taxon>
        <taxon>Amygdaloideae</taxon>
        <taxon>Amygdaleae</taxon>
        <taxon>Prunus</taxon>
    </lineage>
</organism>
<dbReference type="RefSeq" id="XP_021824337.1">
    <property type="nucleotide sequence ID" value="XM_021968645.1"/>
</dbReference>
<dbReference type="KEGG" id="pavi:110765501"/>
<feature type="repeat" description="PPR" evidence="3">
    <location>
        <begin position="346"/>
        <end position="380"/>
    </location>
</feature>
<evidence type="ECO:0000313" key="6">
    <source>
        <dbReference type="RefSeq" id="XP_021824337.1"/>
    </source>
</evidence>
<dbReference type="SUPFAM" id="SSF81901">
    <property type="entry name" value="HCP-like"/>
    <property type="match status" value="1"/>
</dbReference>
<dbReference type="Gene3D" id="1.25.40.10">
    <property type="entry name" value="Tetratricopeptide repeat domain"/>
    <property type="match status" value="4"/>
</dbReference>